<organism evidence="3 4">
    <name type="scientific">Aeromicrobium yanjiei</name>
    <dbReference type="NCBI Taxonomy" id="2662028"/>
    <lineage>
        <taxon>Bacteria</taxon>
        <taxon>Bacillati</taxon>
        <taxon>Actinomycetota</taxon>
        <taxon>Actinomycetes</taxon>
        <taxon>Propionibacteriales</taxon>
        <taxon>Nocardioidaceae</taxon>
        <taxon>Aeromicrobium</taxon>
    </lineage>
</organism>
<proteinExistence type="predicted"/>
<gene>
    <name evidence="3" type="ORF">GEV26_04050</name>
</gene>
<name>A0A5Q2MBY1_9ACTN</name>
<dbReference type="InterPro" id="IPR000073">
    <property type="entry name" value="AB_hydrolase_1"/>
</dbReference>
<protein>
    <submittedName>
        <fullName evidence="3">Alpha/beta fold hydrolase</fullName>
    </submittedName>
</protein>
<evidence type="ECO:0000313" key="3">
    <source>
        <dbReference type="EMBL" id="QGG40604.1"/>
    </source>
</evidence>
<dbReference type="InterPro" id="IPR052897">
    <property type="entry name" value="Sec-Metab_Biosynth_Hydrolase"/>
</dbReference>
<dbReference type="PANTHER" id="PTHR37017">
    <property type="entry name" value="AB HYDROLASE-1 DOMAIN-CONTAINING PROTEIN-RELATED"/>
    <property type="match status" value="1"/>
</dbReference>
<feature type="domain" description="AB hydrolase-1" evidence="2">
    <location>
        <begin position="28"/>
        <end position="241"/>
    </location>
</feature>
<dbReference type="AlphaFoldDB" id="A0A5Q2MBY1"/>
<dbReference type="Gene3D" id="3.40.50.1820">
    <property type="entry name" value="alpha/beta hydrolase"/>
    <property type="match status" value="1"/>
</dbReference>
<dbReference type="Pfam" id="PF12697">
    <property type="entry name" value="Abhydrolase_6"/>
    <property type="match status" value="1"/>
</dbReference>
<dbReference type="RefSeq" id="WP_153651875.1">
    <property type="nucleotide sequence ID" value="NZ_CP045737.1"/>
</dbReference>
<accession>A0A5Q2MBY1</accession>
<evidence type="ECO:0000313" key="4">
    <source>
        <dbReference type="Proteomes" id="UP000392064"/>
    </source>
</evidence>
<dbReference type="EMBL" id="CP045737">
    <property type="protein sequence ID" value="QGG40604.1"/>
    <property type="molecule type" value="Genomic_DNA"/>
</dbReference>
<evidence type="ECO:0000259" key="2">
    <source>
        <dbReference type="Pfam" id="PF12697"/>
    </source>
</evidence>
<keyword evidence="3" id="KW-0378">Hydrolase</keyword>
<dbReference type="Proteomes" id="UP000392064">
    <property type="component" value="Chromosome"/>
</dbReference>
<reference evidence="3 4" key="1">
    <citation type="submission" date="2019-11" db="EMBL/GenBank/DDBJ databases">
        <authorList>
            <person name="Li J."/>
        </authorList>
    </citation>
    <scope>NUCLEOTIDE SEQUENCE [LARGE SCALE GENOMIC DNA]</scope>
    <source>
        <strain evidence="3 4">MF47</strain>
    </source>
</reference>
<dbReference type="GO" id="GO:0016787">
    <property type="term" value="F:hydrolase activity"/>
    <property type="evidence" value="ECO:0007669"/>
    <property type="project" value="UniProtKB-KW"/>
</dbReference>
<evidence type="ECO:0000256" key="1">
    <source>
        <dbReference type="SAM" id="MobiDB-lite"/>
    </source>
</evidence>
<dbReference type="SUPFAM" id="SSF53474">
    <property type="entry name" value="alpha/beta-Hydrolases"/>
    <property type="match status" value="1"/>
</dbReference>
<sequence>MHTPPPFLMTATDESGSGGAPGTVRPTIVLVHGAWADSSSWSPVVERLLAAGFPVRSIANPLQGLDTDTAYLLSHLAAIPGPIVLVGHSYGGAVISNIDPSAYDITALVYVAAFIPLKGEAVGQLAAQSSTPLPLLSVEVDGAAEVTIDPAGFRAAFAGDLDETSAANLAVAQRPANVRAVSEPSVNEAFRSVPTWALVTRQDHAIDVDLQRMMSGRVDARVTEVDASHAVMLSRPDAVADLITQAAR</sequence>
<dbReference type="InterPro" id="IPR029058">
    <property type="entry name" value="AB_hydrolase_fold"/>
</dbReference>
<dbReference type="KEGG" id="aef:GEV26_04050"/>
<dbReference type="PANTHER" id="PTHR37017:SF11">
    <property type="entry name" value="ESTERASE_LIPASE_THIOESTERASE DOMAIN-CONTAINING PROTEIN"/>
    <property type="match status" value="1"/>
</dbReference>
<keyword evidence="4" id="KW-1185">Reference proteome</keyword>
<feature type="region of interest" description="Disordered" evidence="1">
    <location>
        <begin position="1"/>
        <end position="20"/>
    </location>
</feature>